<name>A0A9P1P0J5_9CYAN</name>
<accession>A0A9P1P0J5</accession>
<dbReference type="EMBL" id="FO818640">
    <property type="protein sequence ID" value="CDM94863.1"/>
    <property type="molecule type" value="Genomic_DNA"/>
</dbReference>
<keyword evidence="2" id="KW-1185">Reference proteome</keyword>
<evidence type="ECO:0000313" key="1">
    <source>
        <dbReference type="EMBL" id="CDM94863.1"/>
    </source>
</evidence>
<reference evidence="1 2" key="1">
    <citation type="submission" date="2014-02" db="EMBL/GenBank/DDBJ databases">
        <authorList>
            <person name="Genoscope - CEA"/>
        </authorList>
    </citation>
    <scope>NUCLEOTIDE SEQUENCE [LARGE SCALE GENOMIC DNA]</scope>
    <source>
        <strain evidence="1 2">PCC 8005</strain>
    </source>
</reference>
<proteinExistence type="predicted"/>
<organism evidence="1 2">
    <name type="scientific">Limnospira indica PCC 8005</name>
    <dbReference type="NCBI Taxonomy" id="376219"/>
    <lineage>
        <taxon>Bacteria</taxon>
        <taxon>Bacillati</taxon>
        <taxon>Cyanobacteriota</taxon>
        <taxon>Cyanophyceae</taxon>
        <taxon>Oscillatoriophycideae</taxon>
        <taxon>Oscillatoriales</taxon>
        <taxon>Sirenicapillariaceae</taxon>
        <taxon>Limnospira</taxon>
    </lineage>
</organism>
<protein>
    <submittedName>
        <fullName evidence="1">Uncharacterized protein</fullName>
    </submittedName>
</protein>
<gene>
    <name evidence="1" type="ORF">ARTHRO_30129</name>
</gene>
<sequence length="70" mass="7740">MQGAVFPHRFSVGALGLTTNQKIPKPHQGLGVCQRRGLRLPISEMAGWLLMGSEEIGRQPRILDFSLNQV</sequence>
<evidence type="ECO:0000313" key="2">
    <source>
        <dbReference type="Proteomes" id="UP000032946"/>
    </source>
</evidence>
<dbReference type="Proteomes" id="UP000032946">
    <property type="component" value="Chromosome"/>
</dbReference>
<dbReference type="AlphaFoldDB" id="A0A9P1P0J5"/>